<dbReference type="EMBL" id="JACJQL010000045">
    <property type="protein sequence ID" value="MBD2254136.1"/>
    <property type="molecule type" value="Genomic_DNA"/>
</dbReference>
<comment type="caution">
    <text evidence="2">The sequence shown here is derived from an EMBL/GenBank/DDBJ whole genome shotgun (WGS) entry which is preliminary data.</text>
</comment>
<keyword evidence="3" id="KW-1185">Reference proteome</keyword>
<sequence length="62" mass="6750">MVLVVPSDVTWAKQGKPNPKAYNPVATLARLAFNFLLVALHINLTAFILTLYAIVLGCPPLM</sequence>
<evidence type="ECO:0000256" key="1">
    <source>
        <dbReference type="SAM" id="Phobius"/>
    </source>
</evidence>
<proteinExistence type="predicted"/>
<keyword evidence="1" id="KW-1133">Transmembrane helix</keyword>
<evidence type="ECO:0000313" key="2">
    <source>
        <dbReference type="EMBL" id="MBD2254136.1"/>
    </source>
</evidence>
<evidence type="ECO:0000313" key="3">
    <source>
        <dbReference type="Proteomes" id="UP000621307"/>
    </source>
</evidence>
<name>A0ABR8BJP4_9NOSO</name>
<reference evidence="2 3" key="1">
    <citation type="journal article" date="2020" name="ISME J.">
        <title>Comparative genomics reveals insights into cyanobacterial evolution and habitat adaptation.</title>
        <authorList>
            <person name="Chen M.Y."/>
            <person name="Teng W.K."/>
            <person name="Zhao L."/>
            <person name="Hu C.X."/>
            <person name="Zhou Y.K."/>
            <person name="Han B.P."/>
            <person name="Song L.R."/>
            <person name="Shu W.S."/>
        </authorList>
    </citation>
    <scope>NUCLEOTIDE SEQUENCE [LARGE SCALE GENOMIC DNA]</scope>
    <source>
        <strain evidence="2 3">FACHB-3921</strain>
    </source>
</reference>
<keyword evidence="1" id="KW-0812">Transmembrane</keyword>
<protein>
    <submittedName>
        <fullName evidence="2">Uncharacterized protein</fullName>
    </submittedName>
</protein>
<accession>A0ABR8BJP4</accession>
<feature type="transmembrane region" description="Helical" evidence="1">
    <location>
        <begin position="31"/>
        <end position="55"/>
    </location>
</feature>
<dbReference type="Proteomes" id="UP000621307">
    <property type="component" value="Unassembled WGS sequence"/>
</dbReference>
<keyword evidence="1" id="KW-0472">Membrane</keyword>
<organism evidence="2 3">
    <name type="scientific">Nostoc parmelioides FACHB-3921</name>
    <dbReference type="NCBI Taxonomy" id="2692909"/>
    <lineage>
        <taxon>Bacteria</taxon>
        <taxon>Bacillati</taxon>
        <taxon>Cyanobacteriota</taxon>
        <taxon>Cyanophyceae</taxon>
        <taxon>Nostocales</taxon>
        <taxon>Nostocaceae</taxon>
        <taxon>Nostoc</taxon>
    </lineage>
</organism>
<gene>
    <name evidence="2" type="ORF">H6G14_22970</name>
</gene>